<organism evidence="2 3">
    <name type="scientific">Streptomyces griseoluteus</name>
    <dbReference type="NCBI Taxonomy" id="29306"/>
    <lineage>
        <taxon>Bacteria</taxon>
        <taxon>Bacillati</taxon>
        <taxon>Actinomycetota</taxon>
        <taxon>Actinomycetes</taxon>
        <taxon>Kitasatosporales</taxon>
        <taxon>Streptomycetaceae</taxon>
        <taxon>Streptomyces</taxon>
    </lineage>
</organism>
<dbReference type="EMBL" id="SRRU01000002">
    <property type="protein sequence ID" value="TGN86144.1"/>
    <property type="molecule type" value="Genomic_DNA"/>
</dbReference>
<evidence type="ECO:0000313" key="2">
    <source>
        <dbReference type="EMBL" id="TGN86144.1"/>
    </source>
</evidence>
<comment type="caution">
    <text evidence="2">The sequence shown here is derived from an EMBL/GenBank/DDBJ whole genome shotgun (WGS) entry which is preliminary data.</text>
</comment>
<evidence type="ECO:0000256" key="1">
    <source>
        <dbReference type="SAM" id="SignalP"/>
    </source>
</evidence>
<evidence type="ECO:0000313" key="3">
    <source>
        <dbReference type="Proteomes" id="UP000298513"/>
    </source>
</evidence>
<dbReference type="Proteomes" id="UP000298513">
    <property type="component" value="Unassembled WGS sequence"/>
</dbReference>
<gene>
    <name evidence="2" type="ORF">E5082_08680</name>
</gene>
<dbReference type="AlphaFoldDB" id="A0A4Z1DN89"/>
<keyword evidence="1" id="KW-0732">Signal</keyword>
<keyword evidence="3" id="KW-1185">Reference proteome</keyword>
<dbReference type="GeneID" id="91528610"/>
<accession>A0A4Z1DN89</accession>
<dbReference type="RefSeq" id="WP_135790670.1">
    <property type="nucleotide sequence ID" value="NZ_BNBQ01000001.1"/>
</dbReference>
<feature type="chain" id="PRO_5039037335" evidence="1">
    <location>
        <begin position="31"/>
        <end position="158"/>
    </location>
</feature>
<protein>
    <submittedName>
        <fullName evidence="2">Uncharacterized protein</fullName>
    </submittedName>
</protein>
<feature type="signal peptide" evidence="1">
    <location>
        <begin position="1"/>
        <end position="30"/>
    </location>
</feature>
<reference evidence="2 3" key="1">
    <citation type="submission" date="2019-04" db="EMBL/GenBank/DDBJ databases">
        <title>Streptomyces sp. nov. Bv016 isolated from bark of Buahinia variegata.</title>
        <authorList>
            <person name="Kanchanasin P."/>
            <person name="Tanasupawat S."/>
            <person name="Yuki M."/>
            <person name="Kudo T."/>
        </authorList>
    </citation>
    <scope>NUCLEOTIDE SEQUENCE [LARGE SCALE GENOMIC DNA]</scope>
    <source>
        <strain evidence="2 3">JCM 4765</strain>
    </source>
</reference>
<sequence length="158" mass="16764">MRSSLNISKVAAVVACAAVLPLAAAPAASAEDAYGSKARGGVSIQAIDSYLSGVRPGFQSSKTDIGSAPTIIDFFDCRTSDHGLVNESTKVQLINYNYTTPNEYWEEKTFTACFDGGQSHGEWTGRKGDDLFFQIKAVNGTTSSGSGPTLSASRVHMW</sequence>
<proteinExistence type="predicted"/>
<name>A0A4Z1DN89_STRGP</name>